<dbReference type="Proteomes" id="UP000595814">
    <property type="component" value="Chromosome"/>
</dbReference>
<reference evidence="1 2" key="1">
    <citation type="journal article" date="2022" name="Int. J. Syst. Evol. Microbiol.">
        <title>Miniphocaeibacter halophilus sp. nov., an ammonium-tolerant acetate-producing bacterium isolated from a biogas system.</title>
        <authorList>
            <person name="Schnurer A."/>
            <person name="Singh A."/>
            <person name="Bi S."/>
            <person name="Qiao W."/>
            <person name="Westerholm M."/>
        </authorList>
    </citation>
    <scope>NUCLEOTIDE SEQUENCE [LARGE SCALE GENOMIC DNA]</scope>
    <source>
        <strain evidence="1 2">AMB_01</strain>
    </source>
</reference>
<name>A0AC61MSN3_9FIRM</name>
<organism evidence="1 2">
    <name type="scientific">Miniphocaeibacter halophilus</name>
    <dbReference type="NCBI Taxonomy" id="2931922"/>
    <lineage>
        <taxon>Bacteria</taxon>
        <taxon>Bacillati</taxon>
        <taxon>Bacillota</taxon>
        <taxon>Tissierellia</taxon>
        <taxon>Tissierellales</taxon>
        <taxon>Peptoniphilaceae</taxon>
        <taxon>Miniphocaeibacter</taxon>
    </lineage>
</organism>
<dbReference type="EMBL" id="CP066744">
    <property type="protein sequence ID" value="QQK08338.1"/>
    <property type="molecule type" value="Genomic_DNA"/>
</dbReference>
<sequence length="145" mass="17106">MTLLRAIFKNKKIKLDERELIEFNKIYRLSYLLLLICTWVYFEFFENLEYSSFIFAGYVGVICLIGVLRMTMKGLRISFRNLDLLIPGVYFNGLNSIGILSFVSPIITDIYIYLLLLIIFGILIWIIFSISYKYGIKKLEKELEE</sequence>
<keyword evidence="2" id="KW-1185">Reference proteome</keyword>
<gene>
    <name evidence="1" type="ORF">JFY71_01995</name>
</gene>
<protein>
    <submittedName>
        <fullName evidence="1">Uncharacterized protein</fullName>
    </submittedName>
</protein>
<accession>A0AC61MSN3</accession>
<evidence type="ECO:0000313" key="1">
    <source>
        <dbReference type="EMBL" id="QQK08338.1"/>
    </source>
</evidence>
<proteinExistence type="predicted"/>
<evidence type="ECO:0000313" key="2">
    <source>
        <dbReference type="Proteomes" id="UP000595814"/>
    </source>
</evidence>